<reference evidence="3 4" key="1">
    <citation type="submission" date="2021-03" db="EMBL/GenBank/DDBJ databases">
        <title>Whole genome shotgun sequence of Actinoplanes toevensis NBRC 105298.</title>
        <authorList>
            <person name="Komaki H."/>
            <person name="Tamura T."/>
        </authorList>
    </citation>
    <scope>NUCLEOTIDE SEQUENCE [LARGE SCALE GENOMIC DNA]</scope>
    <source>
        <strain evidence="3 4">NBRC 105298</strain>
    </source>
</reference>
<keyword evidence="4" id="KW-1185">Reference proteome</keyword>
<dbReference type="SUPFAM" id="SSF56112">
    <property type="entry name" value="Protein kinase-like (PK-like)"/>
    <property type="match status" value="1"/>
</dbReference>
<dbReference type="Gene3D" id="3.30.200.20">
    <property type="entry name" value="Phosphorylase Kinase, domain 1"/>
    <property type="match status" value="1"/>
</dbReference>
<comment type="caution">
    <text evidence="3">The sequence shown here is derived from an EMBL/GenBank/DDBJ whole genome shotgun (WGS) entry which is preliminary data.</text>
</comment>
<sequence>MRSHPTHAAGALTLSPSTLHQVVDAFRIGPVVRVDVVTEGLMNRNWRVTTTLGEWAVKQVLDVDATAARRQHRATTALARLGLPVPAPATAGDDSVVTVDGAVYAVQPWVNGAHRHGLTLTIHEAAALGELLARLHTALAEIMAPAPHRLVAPVTDLATAHTKINRYLDLIAQLPGRDDFDRYAEAQLHRRRHLLEQTADLRPTAGIPVEPCGYTHGDFQYLNLLWNGGSVSAVLDWDRLDVRPLGLEIARSATLLFGYGDERGLDLDRIAAFSAGYRQGRPVAASDLADAVHRLWWERVSNDLWQLRLHYDNTDTSCDYLFTSASAVLGWWTTRRDAVTAAFTGS</sequence>
<evidence type="ECO:0000313" key="3">
    <source>
        <dbReference type="EMBL" id="GIM90167.1"/>
    </source>
</evidence>
<evidence type="ECO:0000256" key="1">
    <source>
        <dbReference type="ARBA" id="ARBA00038240"/>
    </source>
</evidence>
<gene>
    <name evidence="3" type="ORF">Ato02nite_019600</name>
</gene>
<dbReference type="InterPro" id="IPR002575">
    <property type="entry name" value="Aminoglycoside_PTrfase"/>
</dbReference>
<comment type="similarity">
    <text evidence="1">Belongs to the pseudomonas-type ThrB family.</text>
</comment>
<dbReference type="InterPro" id="IPR011009">
    <property type="entry name" value="Kinase-like_dom_sf"/>
</dbReference>
<evidence type="ECO:0000259" key="2">
    <source>
        <dbReference type="Pfam" id="PF01636"/>
    </source>
</evidence>
<organism evidence="3 4">
    <name type="scientific">Paractinoplanes toevensis</name>
    <dbReference type="NCBI Taxonomy" id="571911"/>
    <lineage>
        <taxon>Bacteria</taxon>
        <taxon>Bacillati</taxon>
        <taxon>Actinomycetota</taxon>
        <taxon>Actinomycetes</taxon>
        <taxon>Micromonosporales</taxon>
        <taxon>Micromonosporaceae</taxon>
        <taxon>Paractinoplanes</taxon>
    </lineage>
</organism>
<dbReference type="Pfam" id="PF01636">
    <property type="entry name" value="APH"/>
    <property type="match status" value="1"/>
</dbReference>
<accession>A0A919VZI5</accession>
<dbReference type="Proteomes" id="UP000677082">
    <property type="component" value="Unassembled WGS sequence"/>
</dbReference>
<proteinExistence type="inferred from homology"/>
<dbReference type="Gene3D" id="3.90.1200.10">
    <property type="match status" value="1"/>
</dbReference>
<dbReference type="RefSeq" id="WP_213006100.1">
    <property type="nucleotide sequence ID" value="NZ_BOQN01000023.1"/>
</dbReference>
<dbReference type="PANTHER" id="PTHR21064">
    <property type="entry name" value="AMINOGLYCOSIDE PHOSPHOTRANSFERASE DOMAIN-CONTAINING PROTEIN-RELATED"/>
    <property type="match status" value="1"/>
</dbReference>
<evidence type="ECO:0000313" key="4">
    <source>
        <dbReference type="Proteomes" id="UP000677082"/>
    </source>
</evidence>
<dbReference type="InterPro" id="IPR050249">
    <property type="entry name" value="Pseudomonas-type_ThrB"/>
</dbReference>
<dbReference type="PANTHER" id="PTHR21064:SF6">
    <property type="entry name" value="AMINOGLYCOSIDE PHOSPHOTRANSFERASE DOMAIN-CONTAINING PROTEIN"/>
    <property type="match status" value="1"/>
</dbReference>
<protein>
    <recommendedName>
        <fullName evidence="2">Aminoglycoside phosphotransferase domain-containing protein</fullName>
    </recommendedName>
</protein>
<dbReference type="GO" id="GO:0019202">
    <property type="term" value="F:amino acid kinase activity"/>
    <property type="evidence" value="ECO:0007669"/>
    <property type="project" value="TreeGrafter"/>
</dbReference>
<dbReference type="AlphaFoldDB" id="A0A919VZI5"/>
<name>A0A919VZI5_9ACTN</name>
<feature type="domain" description="Aminoglycoside phosphotransferase" evidence="2">
    <location>
        <begin position="37"/>
        <end position="282"/>
    </location>
</feature>
<dbReference type="EMBL" id="BOQN01000023">
    <property type="protein sequence ID" value="GIM90167.1"/>
    <property type="molecule type" value="Genomic_DNA"/>
</dbReference>